<feature type="domain" description="Reverse transcriptase" evidence="1">
    <location>
        <begin position="90"/>
        <end position="258"/>
    </location>
</feature>
<dbReference type="EMBL" id="QGNW01000033">
    <property type="protein sequence ID" value="RVX10807.1"/>
    <property type="molecule type" value="Genomic_DNA"/>
</dbReference>
<reference evidence="2 3" key="1">
    <citation type="journal article" date="2018" name="PLoS Genet.">
        <title>Population sequencing reveals clonal diversity and ancestral inbreeding in the grapevine cultivar Chardonnay.</title>
        <authorList>
            <person name="Roach M.J."/>
            <person name="Johnson D.L."/>
            <person name="Bohlmann J."/>
            <person name="van Vuuren H.J."/>
            <person name="Jones S.J."/>
            <person name="Pretorius I.S."/>
            <person name="Schmidt S.A."/>
            <person name="Borneman A.R."/>
        </authorList>
    </citation>
    <scope>NUCLEOTIDE SEQUENCE [LARGE SCALE GENOMIC DNA]</scope>
    <source>
        <strain evidence="3">cv. Chardonnay</strain>
        <tissue evidence="2">Leaf</tissue>
    </source>
</reference>
<protein>
    <submittedName>
        <fullName evidence="2">LINE-1 reverse transcriptase-like</fullName>
    </submittedName>
</protein>
<keyword evidence="2" id="KW-0695">RNA-directed DNA polymerase</keyword>
<dbReference type="PANTHER" id="PTHR46890:SF50">
    <property type="entry name" value="RNA-DIRECTED DNA POLYMERASE, EUKARYOTA, REVERSE TRANSCRIPTASE ZINC-BINDING DOMAIN PROTEIN-RELATED"/>
    <property type="match status" value="1"/>
</dbReference>
<dbReference type="PANTHER" id="PTHR46890">
    <property type="entry name" value="NON-LTR RETROLELEMENT REVERSE TRANSCRIPTASE-LIKE PROTEIN-RELATED"/>
    <property type="match status" value="1"/>
</dbReference>
<dbReference type="InterPro" id="IPR043502">
    <property type="entry name" value="DNA/RNA_pol_sf"/>
</dbReference>
<evidence type="ECO:0000313" key="3">
    <source>
        <dbReference type="Proteomes" id="UP000288805"/>
    </source>
</evidence>
<evidence type="ECO:0000313" key="2">
    <source>
        <dbReference type="EMBL" id="RVX10807.1"/>
    </source>
</evidence>
<dbReference type="Pfam" id="PF00078">
    <property type="entry name" value="RVT_1"/>
    <property type="match status" value="1"/>
</dbReference>
<dbReference type="AlphaFoldDB" id="A0A438JPE4"/>
<keyword evidence="2" id="KW-0808">Transferase</keyword>
<comment type="caution">
    <text evidence="2">The sequence shown here is derived from an EMBL/GenBank/DDBJ whole genome shotgun (WGS) entry which is preliminary data.</text>
</comment>
<dbReference type="InterPro" id="IPR000477">
    <property type="entry name" value="RT_dom"/>
</dbReference>
<accession>A0A438JPE4</accession>
<sequence>MDRIKINGLRLTEEREIREGVANAFQQQFSESSGWKADIGSLPFNQICVQEAEMLEVPFTEGEVQSALMELNGDKAPDPNSINNTFMVLIPKKGGAEDLGDFRPISLLGGLYKLLAKVLANRFKKVIGKVVSPDQNAFVTGRQILDASLIANEVIDTWNKRGDNGVICKLDIEKAYDTKFSVMVNGTPTGFFSSSKGLRQGDPLSPYLFVMGMEVLSVLIRRAMEGGFISGCKIQRGRGRAAHIAHMLFADDTIVFWEVQRIEELALELGCRVGQLPTVYLGLPMGGMG</sequence>
<name>A0A438JPE4_VITVI</name>
<dbReference type="GO" id="GO:0003964">
    <property type="term" value="F:RNA-directed DNA polymerase activity"/>
    <property type="evidence" value="ECO:0007669"/>
    <property type="project" value="UniProtKB-KW"/>
</dbReference>
<dbReference type="SUPFAM" id="SSF56672">
    <property type="entry name" value="DNA/RNA polymerases"/>
    <property type="match status" value="1"/>
</dbReference>
<proteinExistence type="predicted"/>
<dbReference type="Proteomes" id="UP000288805">
    <property type="component" value="Unassembled WGS sequence"/>
</dbReference>
<gene>
    <name evidence="2" type="primary">LIN1_302</name>
    <name evidence="2" type="ORF">CK203_018309</name>
</gene>
<keyword evidence="2" id="KW-0548">Nucleotidyltransferase</keyword>
<organism evidence="2 3">
    <name type="scientific">Vitis vinifera</name>
    <name type="common">Grape</name>
    <dbReference type="NCBI Taxonomy" id="29760"/>
    <lineage>
        <taxon>Eukaryota</taxon>
        <taxon>Viridiplantae</taxon>
        <taxon>Streptophyta</taxon>
        <taxon>Embryophyta</taxon>
        <taxon>Tracheophyta</taxon>
        <taxon>Spermatophyta</taxon>
        <taxon>Magnoliopsida</taxon>
        <taxon>eudicotyledons</taxon>
        <taxon>Gunneridae</taxon>
        <taxon>Pentapetalae</taxon>
        <taxon>rosids</taxon>
        <taxon>Vitales</taxon>
        <taxon>Vitaceae</taxon>
        <taxon>Viteae</taxon>
        <taxon>Vitis</taxon>
    </lineage>
</organism>
<dbReference type="InterPro" id="IPR052343">
    <property type="entry name" value="Retrotransposon-Effector_Assoc"/>
</dbReference>
<evidence type="ECO:0000259" key="1">
    <source>
        <dbReference type="Pfam" id="PF00078"/>
    </source>
</evidence>
<dbReference type="CDD" id="cd01650">
    <property type="entry name" value="RT_nLTR_like"/>
    <property type="match status" value="1"/>
</dbReference>